<evidence type="ECO:0000313" key="12">
    <source>
        <dbReference type="EMBL" id="KAJ8924067.1"/>
    </source>
</evidence>
<keyword evidence="4" id="KW-0762">Sugar transport</keyword>
<keyword evidence="5 10" id="KW-0812">Transmembrane</keyword>
<name>A0AAV8WD07_9CUCU</name>
<accession>A0AAV8WD07</accession>
<keyword evidence="7 10" id="KW-0472">Membrane</keyword>
<evidence type="ECO:0000256" key="3">
    <source>
        <dbReference type="ARBA" id="ARBA00022475"/>
    </source>
</evidence>
<evidence type="ECO:0000259" key="11">
    <source>
        <dbReference type="PROSITE" id="PS50850"/>
    </source>
</evidence>
<dbReference type="Pfam" id="PF00083">
    <property type="entry name" value="Sugar_tr"/>
    <property type="match status" value="1"/>
</dbReference>
<dbReference type="GO" id="GO:0022857">
    <property type="term" value="F:transmembrane transporter activity"/>
    <property type="evidence" value="ECO:0007669"/>
    <property type="project" value="InterPro"/>
</dbReference>
<dbReference type="AlphaFoldDB" id="A0AAV8WD07"/>
<evidence type="ECO:0000256" key="7">
    <source>
        <dbReference type="ARBA" id="ARBA00023136"/>
    </source>
</evidence>
<feature type="transmembrane region" description="Helical" evidence="10">
    <location>
        <begin position="262"/>
        <end position="285"/>
    </location>
</feature>
<evidence type="ECO:0000256" key="8">
    <source>
        <dbReference type="ARBA" id="ARBA00023180"/>
    </source>
</evidence>
<evidence type="ECO:0000256" key="1">
    <source>
        <dbReference type="ARBA" id="ARBA00004651"/>
    </source>
</evidence>
<dbReference type="PANTHER" id="PTHR48021">
    <property type="match status" value="1"/>
</dbReference>
<sequence length="481" mass="53741">MVDKKTLEGVHQNEGKIWPQVLAILVVCLIPLTCGILFSWTSPFIVKITKDKSNYDISEEEASYFTVIPPISMILTSILLSNLNDKIGRKPTILLIAVPHVTTWILCAVADNVWVFYASRFVTGIADGLMFASVPMYIGEISTPKVRGVWGNALTFAIYLGQFTVNVIGSYCDVKETSYICISIPVICFISFCFMPESPYFYIMKGKFEEAKTAIRKLKRKDDVEQDFILLKTDVDRQMSESATWKDLFTISSNRRAVCAGIFLRASQQFGGISTFAVYTQYIFAKSGGDLSPEVSSMIFFGAICALNLVGAYTLDLFGRRPSYIVSLICCGVVLLVEAIYFYIEQYETQINISFLNWIPITGMMMYVIFYSIGLGIVPTLMLGELFSASIKTKGLSVLIIVFGLHVCTITKLFHVLTTNFGLFSPFLLFSVSCFLSTILALYLIPETKGKTLEEIQQSLKRPKKKTPQNGDVESNSNSKK</sequence>
<feature type="domain" description="Major facilitator superfamily (MFS) profile" evidence="11">
    <location>
        <begin position="19"/>
        <end position="449"/>
    </location>
</feature>
<comment type="subcellular location">
    <subcellularLocation>
        <location evidence="1">Cell membrane</location>
        <topology evidence="1">Multi-pass membrane protein</topology>
    </subcellularLocation>
</comment>
<keyword evidence="6 10" id="KW-1133">Transmembrane helix</keyword>
<keyword evidence="13" id="KW-1185">Reference proteome</keyword>
<dbReference type="SUPFAM" id="SSF103473">
    <property type="entry name" value="MFS general substrate transporter"/>
    <property type="match status" value="1"/>
</dbReference>
<dbReference type="InterPro" id="IPR005829">
    <property type="entry name" value="Sugar_transporter_CS"/>
</dbReference>
<dbReference type="FunFam" id="1.20.1250.20:FF:000218">
    <property type="entry name" value="facilitated trehalose transporter Tret1"/>
    <property type="match status" value="1"/>
</dbReference>
<feature type="transmembrane region" description="Helical" evidence="10">
    <location>
        <begin position="396"/>
        <end position="417"/>
    </location>
</feature>
<evidence type="ECO:0000256" key="5">
    <source>
        <dbReference type="ARBA" id="ARBA00022692"/>
    </source>
</evidence>
<feature type="transmembrane region" description="Helical" evidence="10">
    <location>
        <begin position="21"/>
        <end position="42"/>
    </location>
</feature>
<proteinExistence type="predicted"/>
<reference evidence="12 13" key="1">
    <citation type="journal article" date="2023" name="Insect Mol. Biol.">
        <title>Genome sequencing provides insights into the evolution of gene families encoding plant cell wall-degrading enzymes in longhorned beetles.</title>
        <authorList>
            <person name="Shin N.R."/>
            <person name="Okamura Y."/>
            <person name="Kirsch R."/>
            <person name="Pauchet Y."/>
        </authorList>
    </citation>
    <scope>NUCLEOTIDE SEQUENCE [LARGE SCALE GENOMIC DNA]</scope>
    <source>
        <strain evidence="12">EAD_L_NR</strain>
    </source>
</reference>
<feature type="transmembrane region" description="Helical" evidence="10">
    <location>
        <begin position="325"/>
        <end position="344"/>
    </location>
</feature>
<dbReference type="GO" id="GO:0005886">
    <property type="term" value="C:plasma membrane"/>
    <property type="evidence" value="ECO:0007669"/>
    <property type="project" value="UniProtKB-SubCell"/>
</dbReference>
<keyword evidence="8" id="KW-0325">Glycoprotein</keyword>
<dbReference type="Gene3D" id="1.20.1250.20">
    <property type="entry name" value="MFS general substrate transporter like domains"/>
    <property type="match status" value="1"/>
</dbReference>
<evidence type="ECO:0000256" key="2">
    <source>
        <dbReference type="ARBA" id="ARBA00022448"/>
    </source>
</evidence>
<dbReference type="PROSITE" id="PS00217">
    <property type="entry name" value="SUGAR_TRANSPORT_2"/>
    <property type="match status" value="1"/>
</dbReference>
<evidence type="ECO:0000313" key="13">
    <source>
        <dbReference type="Proteomes" id="UP001159042"/>
    </source>
</evidence>
<dbReference type="InterPro" id="IPR036259">
    <property type="entry name" value="MFS_trans_sf"/>
</dbReference>
<protein>
    <recommendedName>
        <fullName evidence="11">Major facilitator superfamily (MFS) profile domain-containing protein</fullName>
    </recommendedName>
</protein>
<keyword evidence="3" id="KW-1003">Cell membrane</keyword>
<feature type="transmembrane region" description="Helical" evidence="10">
    <location>
        <begin position="423"/>
        <end position="445"/>
    </location>
</feature>
<dbReference type="InterPro" id="IPR020846">
    <property type="entry name" value="MFS_dom"/>
</dbReference>
<dbReference type="PRINTS" id="PR00171">
    <property type="entry name" value="SUGRTRNSPORT"/>
</dbReference>
<feature type="transmembrane region" description="Helical" evidence="10">
    <location>
        <begin position="297"/>
        <end position="318"/>
    </location>
</feature>
<dbReference type="PROSITE" id="PS50850">
    <property type="entry name" value="MFS"/>
    <property type="match status" value="1"/>
</dbReference>
<gene>
    <name evidence="12" type="ORF">NQ315_006846</name>
</gene>
<comment type="caution">
    <text evidence="12">The sequence shown here is derived from an EMBL/GenBank/DDBJ whole genome shotgun (WGS) entry which is preliminary data.</text>
</comment>
<dbReference type="InterPro" id="IPR003663">
    <property type="entry name" value="Sugar/inositol_transpt"/>
</dbReference>
<feature type="region of interest" description="Disordered" evidence="9">
    <location>
        <begin position="456"/>
        <end position="481"/>
    </location>
</feature>
<dbReference type="Proteomes" id="UP001159042">
    <property type="component" value="Unassembled WGS sequence"/>
</dbReference>
<feature type="transmembrane region" description="Helical" evidence="10">
    <location>
        <begin position="62"/>
        <end position="81"/>
    </location>
</feature>
<feature type="transmembrane region" description="Helical" evidence="10">
    <location>
        <begin position="150"/>
        <end position="171"/>
    </location>
</feature>
<dbReference type="EMBL" id="JANEYG010000003">
    <property type="protein sequence ID" value="KAJ8924067.1"/>
    <property type="molecule type" value="Genomic_DNA"/>
</dbReference>
<organism evidence="12 13">
    <name type="scientific">Exocentrus adspersus</name>
    <dbReference type="NCBI Taxonomy" id="1586481"/>
    <lineage>
        <taxon>Eukaryota</taxon>
        <taxon>Metazoa</taxon>
        <taxon>Ecdysozoa</taxon>
        <taxon>Arthropoda</taxon>
        <taxon>Hexapoda</taxon>
        <taxon>Insecta</taxon>
        <taxon>Pterygota</taxon>
        <taxon>Neoptera</taxon>
        <taxon>Endopterygota</taxon>
        <taxon>Coleoptera</taxon>
        <taxon>Polyphaga</taxon>
        <taxon>Cucujiformia</taxon>
        <taxon>Chrysomeloidea</taxon>
        <taxon>Cerambycidae</taxon>
        <taxon>Lamiinae</taxon>
        <taxon>Acanthocinini</taxon>
        <taxon>Exocentrus</taxon>
    </lineage>
</organism>
<feature type="transmembrane region" description="Helical" evidence="10">
    <location>
        <begin position="93"/>
        <end position="115"/>
    </location>
</feature>
<evidence type="ECO:0000256" key="9">
    <source>
        <dbReference type="SAM" id="MobiDB-lite"/>
    </source>
</evidence>
<evidence type="ECO:0000256" key="6">
    <source>
        <dbReference type="ARBA" id="ARBA00022989"/>
    </source>
</evidence>
<feature type="transmembrane region" description="Helical" evidence="10">
    <location>
        <begin position="364"/>
        <end position="384"/>
    </location>
</feature>
<dbReference type="PROSITE" id="PS00216">
    <property type="entry name" value="SUGAR_TRANSPORT_1"/>
    <property type="match status" value="1"/>
</dbReference>
<keyword evidence="2" id="KW-0813">Transport</keyword>
<dbReference type="InterPro" id="IPR050549">
    <property type="entry name" value="MFS_Trehalose_Transporter"/>
</dbReference>
<feature type="compositionally biased region" description="Polar residues" evidence="9">
    <location>
        <begin position="468"/>
        <end position="481"/>
    </location>
</feature>
<evidence type="ECO:0000256" key="4">
    <source>
        <dbReference type="ARBA" id="ARBA00022597"/>
    </source>
</evidence>
<feature type="transmembrane region" description="Helical" evidence="10">
    <location>
        <begin position="177"/>
        <end position="195"/>
    </location>
</feature>
<feature type="transmembrane region" description="Helical" evidence="10">
    <location>
        <begin position="121"/>
        <end position="138"/>
    </location>
</feature>
<dbReference type="PANTHER" id="PTHR48021:SF46">
    <property type="entry name" value="MAJOR FACILITATOR SUPERFAMILY (MFS) PROFILE DOMAIN-CONTAINING PROTEIN"/>
    <property type="match status" value="1"/>
</dbReference>
<dbReference type="InterPro" id="IPR005828">
    <property type="entry name" value="MFS_sugar_transport-like"/>
</dbReference>
<evidence type="ECO:0000256" key="10">
    <source>
        <dbReference type="SAM" id="Phobius"/>
    </source>
</evidence>